<dbReference type="InterPro" id="IPR013094">
    <property type="entry name" value="AB_hydrolase_3"/>
</dbReference>
<proteinExistence type="predicted"/>
<dbReference type="OrthoDB" id="408631at2759"/>
<gene>
    <name evidence="3" type="ORF">K432DRAFT_428158</name>
</gene>
<organism evidence="3 4">
    <name type="scientific">Lepidopterella palustris CBS 459.81</name>
    <dbReference type="NCBI Taxonomy" id="1314670"/>
    <lineage>
        <taxon>Eukaryota</taxon>
        <taxon>Fungi</taxon>
        <taxon>Dikarya</taxon>
        <taxon>Ascomycota</taxon>
        <taxon>Pezizomycotina</taxon>
        <taxon>Dothideomycetes</taxon>
        <taxon>Pleosporomycetidae</taxon>
        <taxon>Mytilinidiales</taxon>
        <taxon>Argynnaceae</taxon>
        <taxon>Lepidopterella</taxon>
    </lineage>
</organism>
<accession>A0A8E2E4R0</accession>
<keyword evidence="1 3" id="KW-0378">Hydrolase</keyword>
<evidence type="ECO:0000256" key="1">
    <source>
        <dbReference type="ARBA" id="ARBA00022801"/>
    </source>
</evidence>
<dbReference type="Gene3D" id="3.40.50.1820">
    <property type="entry name" value="alpha/beta hydrolase"/>
    <property type="match status" value="1"/>
</dbReference>
<reference evidence="3 4" key="1">
    <citation type="journal article" date="2016" name="Nat. Commun.">
        <title>Ectomycorrhizal ecology is imprinted in the genome of the dominant symbiotic fungus Cenococcum geophilum.</title>
        <authorList>
            <consortium name="DOE Joint Genome Institute"/>
            <person name="Peter M."/>
            <person name="Kohler A."/>
            <person name="Ohm R.A."/>
            <person name="Kuo A."/>
            <person name="Krutzmann J."/>
            <person name="Morin E."/>
            <person name="Arend M."/>
            <person name="Barry K.W."/>
            <person name="Binder M."/>
            <person name="Choi C."/>
            <person name="Clum A."/>
            <person name="Copeland A."/>
            <person name="Grisel N."/>
            <person name="Haridas S."/>
            <person name="Kipfer T."/>
            <person name="LaButti K."/>
            <person name="Lindquist E."/>
            <person name="Lipzen A."/>
            <person name="Maire R."/>
            <person name="Meier B."/>
            <person name="Mihaltcheva S."/>
            <person name="Molinier V."/>
            <person name="Murat C."/>
            <person name="Poggeler S."/>
            <person name="Quandt C.A."/>
            <person name="Sperisen C."/>
            <person name="Tritt A."/>
            <person name="Tisserant E."/>
            <person name="Crous P.W."/>
            <person name="Henrissat B."/>
            <person name="Nehls U."/>
            <person name="Egli S."/>
            <person name="Spatafora J.W."/>
            <person name="Grigoriev I.V."/>
            <person name="Martin F.M."/>
        </authorList>
    </citation>
    <scope>NUCLEOTIDE SEQUENCE [LARGE SCALE GENOMIC DNA]</scope>
    <source>
        <strain evidence="3 4">CBS 459.81</strain>
    </source>
</reference>
<protein>
    <submittedName>
        <fullName evidence="3">Alpha/beta-hydrolase</fullName>
    </submittedName>
</protein>
<dbReference type="AlphaFoldDB" id="A0A8E2E4R0"/>
<dbReference type="GO" id="GO:0016787">
    <property type="term" value="F:hydrolase activity"/>
    <property type="evidence" value="ECO:0007669"/>
    <property type="project" value="UniProtKB-KW"/>
</dbReference>
<dbReference type="Proteomes" id="UP000250266">
    <property type="component" value="Unassembled WGS sequence"/>
</dbReference>
<dbReference type="InterPro" id="IPR050300">
    <property type="entry name" value="GDXG_lipolytic_enzyme"/>
</dbReference>
<dbReference type="SUPFAM" id="SSF53474">
    <property type="entry name" value="alpha/beta-Hydrolases"/>
    <property type="match status" value="1"/>
</dbReference>
<dbReference type="PANTHER" id="PTHR48081">
    <property type="entry name" value="AB HYDROLASE SUPERFAMILY PROTEIN C4A8.06C"/>
    <property type="match status" value="1"/>
</dbReference>
<evidence type="ECO:0000313" key="3">
    <source>
        <dbReference type="EMBL" id="OCK77220.1"/>
    </source>
</evidence>
<keyword evidence="4" id="KW-1185">Reference proteome</keyword>
<dbReference type="Pfam" id="PF07859">
    <property type="entry name" value="Abhydrolase_3"/>
    <property type="match status" value="1"/>
</dbReference>
<name>A0A8E2E4R0_9PEZI</name>
<dbReference type="EMBL" id="KV745144">
    <property type="protein sequence ID" value="OCK77220.1"/>
    <property type="molecule type" value="Genomic_DNA"/>
</dbReference>
<dbReference type="PANTHER" id="PTHR48081:SF8">
    <property type="entry name" value="ALPHA_BETA HYDROLASE FOLD-3 DOMAIN-CONTAINING PROTEIN-RELATED"/>
    <property type="match status" value="1"/>
</dbReference>
<sequence>MLLTKEEILKSSEIDPAYKKAVEANPINISDTDISAARASRAAHLETLRQYYTINGPVPEVIETDHQVPTRDGQKIRVRVYSPKHPPSDGSPLILMFHEGGWCMGDLTDENLNCRMFCRDLGAVCVNVEYRLAPEHPFPVGVNDSWDALKWASANASSFKANPERGFIVGGASAGGNIAAVLAHLARDEGLYPPLTGQYLCVAALLHADGVPEKYKQEYQSRFTNSSDPVLDNSKWGTIDVLYKPVKTSPLWEPFNHPLGHKGVAKAYFQVCGMDPLRDESLIYEHVLREESSVATKLHFYPGYGHMF</sequence>
<dbReference type="InterPro" id="IPR029058">
    <property type="entry name" value="AB_hydrolase_fold"/>
</dbReference>
<evidence type="ECO:0000313" key="4">
    <source>
        <dbReference type="Proteomes" id="UP000250266"/>
    </source>
</evidence>
<evidence type="ECO:0000259" key="2">
    <source>
        <dbReference type="Pfam" id="PF07859"/>
    </source>
</evidence>
<feature type="domain" description="Alpha/beta hydrolase fold-3" evidence="2">
    <location>
        <begin position="94"/>
        <end position="308"/>
    </location>
</feature>